<protein>
    <recommendedName>
        <fullName evidence="2">LOB domain-containing protein</fullName>
    </recommendedName>
</protein>
<evidence type="ECO:0000256" key="1">
    <source>
        <dbReference type="ARBA" id="ARBA00005474"/>
    </source>
</evidence>
<reference evidence="3 4" key="1">
    <citation type="submission" date="2024-05" db="EMBL/GenBank/DDBJ databases">
        <title>Haplotype-resolved chromosome-level genome assembly of Huyou (Citrus changshanensis).</title>
        <authorList>
            <person name="Miao C."/>
            <person name="Chen W."/>
            <person name="Wu Y."/>
            <person name="Wang L."/>
            <person name="Zhao S."/>
            <person name="Grierson D."/>
            <person name="Xu C."/>
            <person name="Chen K."/>
        </authorList>
    </citation>
    <scope>NUCLEOTIDE SEQUENCE [LARGE SCALE GENOMIC DNA]</scope>
    <source>
        <strain evidence="3">01-14</strain>
        <tissue evidence="3">Leaf</tissue>
    </source>
</reference>
<comment type="similarity">
    <text evidence="1">Belongs to the LOB domain-containing protein family.</text>
</comment>
<accession>A0AAP0LJ48</accession>
<proteinExistence type="inferred from homology"/>
<dbReference type="Pfam" id="PF03195">
    <property type="entry name" value="LOB"/>
    <property type="match status" value="1"/>
</dbReference>
<name>A0AAP0LJ48_9ROSI</name>
<feature type="domain" description="LOB" evidence="2">
    <location>
        <begin position="198"/>
        <end position="299"/>
    </location>
</feature>
<dbReference type="Proteomes" id="UP001428341">
    <property type="component" value="Unassembled WGS sequence"/>
</dbReference>
<dbReference type="EMBL" id="JBCGBO010000025">
    <property type="protein sequence ID" value="KAK9176287.1"/>
    <property type="molecule type" value="Genomic_DNA"/>
</dbReference>
<comment type="caution">
    <text evidence="3">The sequence shown here is derived from an EMBL/GenBank/DDBJ whole genome shotgun (WGS) entry which is preliminary data.</text>
</comment>
<gene>
    <name evidence="3" type="ORF">WN944_028301</name>
</gene>
<dbReference type="GO" id="GO:0042138">
    <property type="term" value="P:meiotic DNA double-strand break formation"/>
    <property type="evidence" value="ECO:0007669"/>
    <property type="project" value="InterPro"/>
</dbReference>
<dbReference type="PROSITE" id="PS50891">
    <property type="entry name" value="LOB"/>
    <property type="match status" value="1"/>
</dbReference>
<dbReference type="InterPro" id="IPR044969">
    <property type="entry name" value="DFO"/>
</dbReference>
<evidence type="ECO:0000313" key="4">
    <source>
        <dbReference type="Proteomes" id="UP001428341"/>
    </source>
</evidence>
<dbReference type="PANTHER" id="PTHR37176:SF1">
    <property type="entry name" value="PROTEIN DOUBLE-STRAND BREAK FORMATION"/>
    <property type="match status" value="1"/>
</dbReference>
<sequence length="362" mass="40453">MSNSEFDQQISIFRSQISRRSRFDEESIRVLESTLVSKDVKSLMEVRAGLREYLRSESISVIREIGDETVEKKLLILEFFVRSFALIGDIESCLALRYEAFVLRDLKSASCEWLRVSHTEWISFAGQSLENGFYAIAAKACENAQSCLQRDNVADSKTGEIFDYMQMLKKIKSLKDFALTKAGSGSEVQQKESMGGSSPCASCKLLRRRCAKDCVFAPYFPSDDPQKFAMVHKVFGASNVSKMLQELPVHQRADAVSSLVYEANARVRDPVYGCVGAISYLQNQVSQLQMQLAVAQAEILCIQMQQDPPAASFPTQIDHHQDHDRSLLLSCSNINPQLLAAGFASSSSNAIQDPLKKESLWT</sequence>
<dbReference type="PANTHER" id="PTHR37176">
    <property type="entry name" value="F10K1.23"/>
    <property type="match status" value="1"/>
</dbReference>
<dbReference type="InterPro" id="IPR004883">
    <property type="entry name" value="LOB"/>
</dbReference>
<organism evidence="3 4">
    <name type="scientific">Citrus x changshan-huyou</name>
    <dbReference type="NCBI Taxonomy" id="2935761"/>
    <lineage>
        <taxon>Eukaryota</taxon>
        <taxon>Viridiplantae</taxon>
        <taxon>Streptophyta</taxon>
        <taxon>Embryophyta</taxon>
        <taxon>Tracheophyta</taxon>
        <taxon>Spermatophyta</taxon>
        <taxon>Magnoliopsida</taxon>
        <taxon>eudicotyledons</taxon>
        <taxon>Gunneridae</taxon>
        <taxon>Pentapetalae</taxon>
        <taxon>rosids</taxon>
        <taxon>malvids</taxon>
        <taxon>Sapindales</taxon>
        <taxon>Rutaceae</taxon>
        <taxon>Aurantioideae</taxon>
        <taxon>Citrus</taxon>
    </lineage>
</organism>
<evidence type="ECO:0000259" key="2">
    <source>
        <dbReference type="PROSITE" id="PS50891"/>
    </source>
</evidence>
<keyword evidence="4" id="KW-1185">Reference proteome</keyword>
<dbReference type="AlphaFoldDB" id="A0AAP0LJ48"/>
<evidence type="ECO:0000313" key="3">
    <source>
        <dbReference type="EMBL" id="KAK9176287.1"/>
    </source>
</evidence>